<dbReference type="InterPro" id="IPR003416">
    <property type="entry name" value="MgtC/SapB/SrpB/YhiD_fam"/>
</dbReference>
<evidence type="ECO:0000256" key="7">
    <source>
        <dbReference type="SAM" id="Phobius"/>
    </source>
</evidence>
<evidence type="ECO:0000256" key="5">
    <source>
        <dbReference type="ARBA" id="ARBA00022989"/>
    </source>
</evidence>
<protein>
    <submittedName>
        <fullName evidence="9">Putative Mg2+ transporter-C (MgtC) family protein</fullName>
    </submittedName>
</protein>
<feature type="transmembrane region" description="Helical" evidence="7">
    <location>
        <begin position="72"/>
        <end position="89"/>
    </location>
</feature>
<keyword evidence="5 7" id="KW-1133">Transmembrane helix</keyword>
<dbReference type="STRING" id="1120920.SAMN03080599_00698"/>
<feature type="domain" description="MgtC/SapB/SrpB/YhiD N-terminal" evidence="8">
    <location>
        <begin position="14"/>
        <end position="141"/>
    </location>
</feature>
<evidence type="ECO:0000256" key="3">
    <source>
        <dbReference type="ARBA" id="ARBA00022475"/>
    </source>
</evidence>
<feature type="transmembrane region" description="Helical" evidence="7">
    <location>
        <begin position="104"/>
        <end position="137"/>
    </location>
</feature>
<dbReference type="EMBL" id="FMWL01000002">
    <property type="protein sequence ID" value="SCZ77267.1"/>
    <property type="molecule type" value="Genomic_DNA"/>
</dbReference>
<keyword evidence="6 7" id="KW-0472">Membrane</keyword>
<comment type="subcellular location">
    <subcellularLocation>
        <location evidence="1">Cell membrane</location>
        <topology evidence="1">Multi-pass membrane protein</topology>
    </subcellularLocation>
</comment>
<evidence type="ECO:0000313" key="9">
    <source>
        <dbReference type="EMBL" id="SCZ77267.1"/>
    </source>
</evidence>
<accession>A0A1G5RTE5</accession>
<sequence>MPQIMVSSDMLIKLLLSCVLGGLIGLERERVNRPAGFRTHMLVSVGATLVMMINSVMISGYGDTVNLDPGRFGAAVISGIGFLGAGTIIKEGNSVKGLTTAASLWTVACIGLAIGAGYYAISAITTLTVFIILEVFARMEKSILRKRRQLILRIVSENTPGQIGKIGDVTGFHKCLIQDIDLDHQSDRTAVITIALKFQKGFDLAGLMDDLSSLSGLHSVEQVTPLYQRTVDF</sequence>
<dbReference type="InterPro" id="IPR049177">
    <property type="entry name" value="MgtC_SapB_SrpB_YhiD_N"/>
</dbReference>
<keyword evidence="10" id="KW-1185">Reference proteome</keyword>
<evidence type="ECO:0000313" key="10">
    <source>
        <dbReference type="Proteomes" id="UP000199208"/>
    </source>
</evidence>
<dbReference type="GO" id="GO:0005886">
    <property type="term" value="C:plasma membrane"/>
    <property type="evidence" value="ECO:0007669"/>
    <property type="project" value="UniProtKB-SubCell"/>
</dbReference>
<dbReference type="Pfam" id="PF02308">
    <property type="entry name" value="MgtC"/>
    <property type="match status" value="1"/>
</dbReference>
<dbReference type="AlphaFoldDB" id="A0A1G5RTE5"/>
<keyword evidence="3" id="KW-1003">Cell membrane</keyword>
<dbReference type="RefSeq" id="WP_092589480.1">
    <property type="nucleotide sequence ID" value="NZ_FMWL01000002.1"/>
</dbReference>
<comment type="similarity">
    <text evidence="2">Belongs to the MgtC/SapB family.</text>
</comment>
<proteinExistence type="inferred from homology"/>
<evidence type="ECO:0000259" key="8">
    <source>
        <dbReference type="Pfam" id="PF02308"/>
    </source>
</evidence>
<dbReference type="OrthoDB" id="9811198at2"/>
<keyword evidence="4 7" id="KW-0812">Transmembrane</keyword>
<feature type="transmembrane region" description="Helical" evidence="7">
    <location>
        <begin position="38"/>
        <end position="60"/>
    </location>
</feature>
<organism evidence="9 10">
    <name type="scientific">Acidaminobacter hydrogenoformans DSM 2784</name>
    <dbReference type="NCBI Taxonomy" id="1120920"/>
    <lineage>
        <taxon>Bacteria</taxon>
        <taxon>Bacillati</taxon>
        <taxon>Bacillota</taxon>
        <taxon>Clostridia</taxon>
        <taxon>Peptostreptococcales</taxon>
        <taxon>Acidaminobacteraceae</taxon>
        <taxon>Acidaminobacter</taxon>
    </lineage>
</organism>
<dbReference type="PANTHER" id="PTHR33778">
    <property type="entry name" value="PROTEIN MGTC"/>
    <property type="match status" value="1"/>
</dbReference>
<gene>
    <name evidence="9" type="ORF">SAMN03080599_00698</name>
</gene>
<name>A0A1G5RTE5_9FIRM</name>
<evidence type="ECO:0000256" key="2">
    <source>
        <dbReference type="ARBA" id="ARBA00009298"/>
    </source>
</evidence>
<dbReference type="Proteomes" id="UP000199208">
    <property type="component" value="Unassembled WGS sequence"/>
</dbReference>
<reference evidence="9 10" key="1">
    <citation type="submission" date="2016-10" db="EMBL/GenBank/DDBJ databases">
        <authorList>
            <person name="de Groot N.N."/>
        </authorList>
    </citation>
    <scope>NUCLEOTIDE SEQUENCE [LARGE SCALE GENOMIC DNA]</scope>
    <source>
        <strain evidence="9 10">DSM 2784</strain>
    </source>
</reference>
<evidence type="ECO:0000256" key="4">
    <source>
        <dbReference type="ARBA" id="ARBA00022692"/>
    </source>
</evidence>
<dbReference type="PRINTS" id="PR01837">
    <property type="entry name" value="MGTCSAPBPROT"/>
</dbReference>
<evidence type="ECO:0000256" key="1">
    <source>
        <dbReference type="ARBA" id="ARBA00004651"/>
    </source>
</evidence>
<evidence type="ECO:0000256" key="6">
    <source>
        <dbReference type="ARBA" id="ARBA00023136"/>
    </source>
</evidence>
<dbReference type="PANTHER" id="PTHR33778:SF1">
    <property type="entry name" value="MAGNESIUM TRANSPORTER YHID-RELATED"/>
    <property type="match status" value="1"/>
</dbReference>